<dbReference type="PANTHER" id="PTHR22894">
    <property type="entry name" value="RING-TYPE DOMAIN-CONTAINING PROTEIN"/>
    <property type="match status" value="1"/>
</dbReference>
<dbReference type="PROSITE" id="PS50089">
    <property type="entry name" value="ZF_RING_2"/>
    <property type="match status" value="1"/>
</dbReference>
<dbReference type="Proteomes" id="UP001642360">
    <property type="component" value="Unassembled WGS sequence"/>
</dbReference>
<evidence type="ECO:0000313" key="8">
    <source>
        <dbReference type="EMBL" id="CAK9184292.1"/>
    </source>
</evidence>
<name>A0ABC8UT98_9AQUA</name>
<dbReference type="PROSITE" id="PS00518">
    <property type="entry name" value="ZF_RING_1"/>
    <property type="match status" value="1"/>
</dbReference>
<dbReference type="InterPro" id="IPR001841">
    <property type="entry name" value="Znf_RING"/>
</dbReference>
<organism evidence="8 9">
    <name type="scientific">Ilex paraguariensis</name>
    <name type="common">yerba mate</name>
    <dbReference type="NCBI Taxonomy" id="185542"/>
    <lineage>
        <taxon>Eukaryota</taxon>
        <taxon>Viridiplantae</taxon>
        <taxon>Streptophyta</taxon>
        <taxon>Embryophyta</taxon>
        <taxon>Tracheophyta</taxon>
        <taxon>Spermatophyta</taxon>
        <taxon>Magnoliopsida</taxon>
        <taxon>eudicotyledons</taxon>
        <taxon>Gunneridae</taxon>
        <taxon>Pentapetalae</taxon>
        <taxon>asterids</taxon>
        <taxon>campanulids</taxon>
        <taxon>Aquifoliales</taxon>
        <taxon>Aquifoliaceae</taxon>
        <taxon>Ilex</taxon>
    </lineage>
</organism>
<evidence type="ECO:0000256" key="4">
    <source>
        <dbReference type="PROSITE-ProRule" id="PRU00175"/>
    </source>
</evidence>
<feature type="transmembrane region" description="Helical" evidence="6">
    <location>
        <begin position="167"/>
        <end position="187"/>
    </location>
</feature>
<proteinExistence type="predicted"/>
<feature type="compositionally biased region" description="Basic and acidic residues" evidence="5">
    <location>
        <begin position="11"/>
        <end position="39"/>
    </location>
</feature>
<dbReference type="InterPro" id="IPR038896">
    <property type="entry name" value="RNF170"/>
</dbReference>
<dbReference type="Gene3D" id="3.30.40.10">
    <property type="entry name" value="Zinc/RING finger domain, C3HC4 (zinc finger)"/>
    <property type="match status" value="1"/>
</dbReference>
<dbReference type="AlphaFoldDB" id="A0ABC8UT98"/>
<reference evidence="8 9" key="1">
    <citation type="submission" date="2024-02" db="EMBL/GenBank/DDBJ databases">
        <authorList>
            <person name="Vignale AGUSTIN F."/>
            <person name="Sosa J E."/>
            <person name="Modenutti C."/>
        </authorList>
    </citation>
    <scope>NUCLEOTIDE SEQUENCE [LARGE SCALE GENOMIC DNA]</scope>
</reference>
<evidence type="ECO:0000313" key="9">
    <source>
        <dbReference type="Proteomes" id="UP001642360"/>
    </source>
</evidence>
<evidence type="ECO:0000256" key="1">
    <source>
        <dbReference type="ARBA" id="ARBA00022723"/>
    </source>
</evidence>
<evidence type="ECO:0000256" key="5">
    <source>
        <dbReference type="SAM" id="MobiDB-lite"/>
    </source>
</evidence>
<keyword evidence="3" id="KW-0862">Zinc</keyword>
<feature type="transmembrane region" description="Helical" evidence="6">
    <location>
        <begin position="235"/>
        <end position="253"/>
    </location>
</feature>
<accession>A0ABC8UT98</accession>
<feature type="compositionally biased region" description="Basic and acidic residues" evidence="5">
    <location>
        <begin position="51"/>
        <end position="68"/>
    </location>
</feature>
<comment type="caution">
    <text evidence="8">The sequence shown here is derived from an EMBL/GenBank/DDBJ whole genome shotgun (WGS) entry which is preliminary data.</text>
</comment>
<gene>
    <name evidence="8" type="ORF">ILEXP_LOCUS54594</name>
</gene>
<dbReference type="InterPro" id="IPR013083">
    <property type="entry name" value="Znf_RING/FYVE/PHD"/>
</dbReference>
<dbReference type="InterPro" id="IPR017907">
    <property type="entry name" value="Znf_RING_CS"/>
</dbReference>
<protein>
    <recommendedName>
        <fullName evidence="7">RING-type domain-containing protein</fullName>
    </recommendedName>
</protein>
<keyword evidence="9" id="KW-1185">Reference proteome</keyword>
<keyword evidence="2 4" id="KW-0863">Zinc-finger</keyword>
<feature type="region of interest" description="Disordered" evidence="5">
    <location>
        <begin position="1"/>
        <end position="68"/>
    </location>
</feature>
<evidence type="ECO:0000256" key="3">
    <source>
        <dbReference type="ARBA" id="ARBA00022833"/>
    </source>
</evidence>
<dbReference type="SMART" id="SM00184">
    <property type="entry name" value="RING"/>
    <property type="match status" value="1"/>
</dbReference>
<dbReference type="SUPFAM" id="SSF57850">
    <property type="entry name" value="RING/U-box"/>
    <property type="match status" value="1"/>
</dbReference>
<dbReference type="InterPro" id="IPR027370">
    <property type="entry name" value="Znf-RING_euk"/>
</dbReference>
<evidence type="ECO:0000259" key="7">
    <source>
        <dbReference type="PROSITE" id="PS50089"/>
    </source>
</evidence>
<feature type="domain" description="RING-type" evidence="7">
    <location>
        <begin position="90"/>
        <end position="133"/>
    </location>
</feature>
<evidence type="ECO:0000256" key="6">
    <source>
        <dbReference type="SAM" id="Phobius"/>
    </source>
</evidence>
<keyword evidence="1" id="KW-0479">Metal-binding</keyword>
<keyword evidence="6" id="KW-0472">Membrane</keyword>
<dbReference type="EMBL" id="CAUOFW020008919">
    <property type="protein sequence ID" value="CAK9184292.1"/>
    <property type="molecule type" value="Genomic_DNA"/>
</dbReference>
<evidence type="ECO:0000256" key="2">
    <source>
        <dbReference type="ARBA" id="ARBA00022771"/>
    </source>
</evidence>
<feature type="transmembrane region" description="Helical" evidence="6">
    <location>
        <begin position="199"/>
        <end position="220"/>
    </location>
</feature>
<keyword evidence="6" id="KW-1133">Transmembrane helix</keyword>
<sequence length="270" mass="30807">MVDTPNSLFGGRKDDYREGIEEITHGNAVVERDGEREETAENSDFLITENNEERTTTGDEVAEGRSERDCSKSLVMERREADGPPVDDCCPICFGSFTIPCKTNCGHWFCANCILQFWNHRAALQRCKCPICSCLISKLTPEASSLFQQQEQEVIEVLKNIQKYNRLFVGGVHGLILKVVGLPLFIRRMFRGLMDPDRFRFNYCTMRVFALVLSCLYNISPFDFIPTGRLGIERLFDFCAVTLVFILFLVGIGHRWVLSRRARLLAVVQT</sequence>
<keyword evidence="6" id="KW-0812">Transmembrane</keyword>
<dbReference type="GO" id="GO:0008270">
    <property type="term" value="F:zinc ion binding"/>
    <property type="evidence" value="ECO:0007669"/>
    <property type="project" value="UniProtKB-KW"/>
</dbReference>
<dbReference type="Pfam" id="PF13445">
    <property type="entry name" value="zf-RING_UBOX"/>
    <property type="match status" value="1"/>
</dbReference>
<dbReference type="PANTHER" id="PTHR22894:SF6">
    <property type="entry name" value="E3 UBIQUITIN-PROTEIN LIGASE RNF170-LIKE ISOFORM X1"/>
    <property type="match status" value="1"/>
</dbReference>